<dbReference type="GO" id="GO:0003676">
    <property type="term" value="F:nucleic acid binding"/>
    <property type="evidence" value="ECO:0007669"/>
    <property type="project" value="InterPro"/>
</dbReference>
<dbReference type="OrthoDB" id="2686689at2759"/>
<feature type="coiled-coil region" evidence="1">
    <location>
        <begin position="5"/>
        <end position="32"/>
    </location>
</feature>
<dbReference type="InterPro" id="IPR036397">
    <property type="entry name" value="RNaseH_sf"/>
</dbReference>
<dbReference type="AlphaFoldDB" id="A0A1X7TUM3"/>
<dbReference type="EnsemblMetazoa" id="Aqu2.1.18752_001">
    <property type="protein sequence ID" value="Aqu2.1.18752_001"/>
    <property type="gene ID" value="Aqu2.1.18752"/>
</dbReference>
<keyword evidence="1" id="KW-0175">Coiled coil</keyword>
<sequence length="481" mass="55794">MAVAVNEQENPRENLINEMEELVEDLKEHFTNAPFNVKLVYFNDCEDMLSNCILLERDMVGTSHEEAMGDMVSSVRDLVAMLENRIIQECRIRTRRRPRIDISSAQLQFLTRHDFILSDMARLLQCSVCTVQRRLAEIGVTRSRRYSTLSDAEIDEQVAAIQRMHPDSGCRITEGIFRSSGQIIQRRRIRGALHRVDPLGSQRRLTRALHRRVYSVPSPNALWHMDSNHKLIRWRFVIHGLIDGFSRMILHLHVSNNNKADTVLRCFQQSVERYGLPSRVRSDMGGENTLVAQFMLHHPLRGPGCMLTGRSVHNQRIERLWRDVFTECTSYYYSLFYALEDSGLLDQSSEADIFALQFVFMEDIQQQLTQFKDGWNHHKMRTSHNRTPMQQWIMGLQHHSLSNPNDNAVNGLLVDNDYGIDWEGPVCTDGDHTIAVPEFIEELQNPLVTETLKDQLQSVSDDKVIRYILARDITNFLVRNY</sequence>
<protein>
    <recommendedName>
        <fullName evidence="2">Integrase catalytic domain-containing protein</fullName>
    </recommendedName>
</protein>
<evidence type="ECO:0000313" key="3">
    <source>
        <dbReference type="EnsemblMetazoa" id="Aqu2.1.18752_001"/>
    </source>
</evidence>
<dbReference type="Pfam" id="PF24764">
    <property type="entry name" value="rva_4"/>
    <property type="match status" value="1"/>
</dbReference>
<dbReference type="InParanoid" id="A0A1X7TUM3"/>
<dbReference type="PANTHER" id="PTHR46791:SF5">
    <property type="entry name" value="CLR5 DOMAIN-CONTAINING PROTEIN-RELATED"/>
    <property type="match status" value="1"/>
</dbReference>
<dbReference type="PANTHER" id="PTHR46791">
    <property type="entry name" value="EXPRESSED PROTEIN"/>
    <property type="match status" value="1"/>
</dbReference>
<dbReference type="Gene3D" id="3.30.420.10">
    <property type="entry name" value="Ribonuclease H-like superfamily/Ribonuclease H"/>
    <property type="match status" value="1"/>
</dbReference>
<proteinExistence type="predicted"/>
<evidence type="ECO:0000259" key="2">
    <source>
        <dbReference type="PROSITE" id="PS50994"/>
    </source>
</evidence>
<accession>A0A1X7TUM3</accession>
<name>A0A1X7TUM3_AMPQE</name>
<dbReference type="eggNOG" id="ENOG502QSMG">
    <property type="taxonomic scope" value="Eukaryota"/>
</dbReference>
<dbReference type="SUPFAM" id="SSF53098">
    <property type="entry name" value="Ribonuclease H-like"/>
    <property type="match status" value="1"/>
</dbReference>
<feature type="domain" description="Integrase catalytic" evidence="2">
    <location>
        <begin position="215"/>
        <end position="396"/>
    </location>
</feature>
<dbReference type="InterPro" id="IPR001584">
    <property type="entry name" value="Integrase_cat-core"/>
</dbReference>
<dbReference type="InterPro" id="IPR058913">
    <property type="entry name" value="Integrase_dom_put"/>
</dbReference>
<organism evidence="3">
    <name type="scientific">Amphimedon queenslandica</name>
    <name type="common">Sponge</name>
    <dbReference type="NCBI Taxonomy" id="400682"/>
    <lineage>
        <taxon>Eukaryota</taxon>
        <taxon>Metazoa</taxon>
        <taxon>Porifera</taxon>
        <taxon>Demospongiae</taxon>
        <taxon>Heteroscleromorpha</taxon>
        <taxon>Haplosclerida</taxon>
        <taxon>Niphatidae</taxon>
        <taxon>Amphimedon</taxon>
    </lineage>
</organism>
<evidence type="ECO:0000256" key="1">
    <source>
        <dbReference type="SAM" id="Coils"/>
    </source>
</evidence>
<dbReference type="PROSITE" id="PS50994">
    <property type="entry name" value="INTEGRASE"/>
    <property type="match status" value="1"/>
</dbReference>
<dbReference type="InterPro" id="IPR012337">
    <property type="entry name" value="RNaseH-like_sf"/>
</dbReference>
<dbReference type="GO" id="GO:0015074">
    <property type="term" value="P:DNA integration"/>
    <property type="evidence" value="ECO:0007669"/>
    <property type="project" value="InterPro"/>
</dbReference>
<reference evidence="3" key="1">
    <citation type="submission" date="2017-05" db="UniProtKB">
        <authorList>
            <consortium name="EnsemblMetazoa"/>
        </authorList>
    </citation>
    <scope>IDENTIFICATION</scope>
</reference>